<keyword evidence="3" id="KW-0677">Repeat</keyword>
<dbReference type="Pfam" id="PF01485">
    <property type="entry name" value="IBR"/>
    <property type="match status" value="1"/>
</dbReference>
<evidence type="ECO:0000256" key="6">
    <source>
        <dbReference type="ARBA" id="ARBA00022833"/>
    </source>
</evidence>
<dbReference type="GeneTree" id="ENSGT00530000064112"/>
<dbReference type="CDD" id="cd20337">
    <property type="entry name" value="BRcat_RBR_HOIP"/>
    <property type="match status" value="1"/>
</dbReference>
<dbReference type="GO" id="GO:0008270">
    <property type="term" value="F:zinc ion binding"/>
    <property type="evidence" value="ECO:0007669"/>
    <property type="project" value="UniProtKB-KW"/>
</dbReference>
<evidence type="ECO:0000313" key="11">
    <source>
        <dbReference type="Ensembl" id="ENSCINP00000009356.3"/>
    </source>
</evidence>
<reference evidence="12" key="1">
    <citation type="journal article" date="2002" name="Science">
        <title>The draft genome of Ciona intestinalis: insights into chordate and vertebrate origins.</title>
        <authorList>
            <person name="Dehal P."/>
            <person name="Satou Y."/>
            <person name="Campbell R.K."/>
            <person name="Chapman J."/>
            <person name="Degnan B."/>
            <person name="De Tomaso A."/>
            <person name="Davidson B."/>
            <person name="Di Gregorio A."/>
            <person name="Gelpke M."/>
            <person name="Goodstein D.M."/>
            <person name="Harafuji N."/>
            <person name="Hastings K.E."/>
            <person name="Ho I."/>
            <person name="Hotta K."/>
            <person name="Huang W."/>
            <person name="Kawashima T."/>
            <person name="Lemaire P."/>
            <person name="Martinez D."/>
            <person name="Meinertzhagen I.A."/>
            <person name="Necula S."/>
            <person name="Nonaka M."/>
            <person name="Putnam N."/>
            <person name="Rash S."/>
            <person name="Saiga H."/>
            <person name="Satake M."/>
            <person name="Terry A."/>
            <person name="Yamada L."/>
            <person name="Wang H.G."/>
            <person name="Awazu S."/>
            <person name="Azumi K."/>
            <person name="Boore J."/>
            <person name="Branno M."/>
            <person name="Chin-Bow S."/>
            <person name="DeSantis R."/>
            <person name="Doyle S."/>
            <person name="Francino P."/>
            <person name="Keys D.N."/>
            <person name="Haga S."/>
            <person name="Hayashi H."/>
            <person name="Hino K."/>
            <person name="Imai K.S."/>
            <person name="Inaba K."/>
            <person name="Kano S."/>
            <person name="Kobayashi K."/>
            <person name="Kobayashi M."/>
            <person name="Lee B.I."/>
            <person name="Makabe K.W."/>
            <person name="Manohar C."/>
            <person name="Matassi G."/>
            <person name="Medina M."/>
            <person name="Mochizuki Y."/>
            <person name="Mount S."/>
            <person name="Morishita T."/>
            <person name="Miura S."/>
            <person name="Nakayama A."/>
            <person name="Nishizaka S."/>
            <person name="Nomoto H."/>
            <person name="Ohta F."/>
            <person name="Oishi K."/>
            <person name="Rigoutsos I."/>
            <person name="Sano M."/>
            <person name="Sasaki A."/>
            <person name="Sasakura Y."/>
            <person name="Shoguchi E."/>
            <person name="Shin-i T."/>
            <person name="Spagnuolo A."/>
            <person name="Stainier D."/>
            <person name="Suzuki M.M."/>
            <person name="Tassy O."/>
            <person name="Takatori N."/>
            <person name="Tokuoka M."/>
            <person name="Yagi K."/>
            <person name="Yoshizaki F."/>
            <person name="Wada S."/>
            <person name="Zhang C."/>
            <person name="Hyatt P.D."/>
            <person name="Larimer F."/>
            <person name="Detter C."/>
            <person name="Doggett N."/>
            <person name="Glavina T."/>
            <person name="Hawkins T."/>
            <person name="Richardson P."/>
            <person name="Lucas S."/>
            <person name="Kohara Y."/>
            <person name="Levine M."/>
            <person name="Satoh N."/>
            <person name="Rokhsar D.S."/>
        </authorList>
    </citation>
    <scope>NUCLEOTIDE SEQUENCE [LARGE SCALE GENOMIC DNA]</scope>
</reference>
<dbReference type="Pfam" id="PF18091">
    <property type="entry name" value="E3_UbLigase_RBR"/>
    <property type="match status" value="1"/>
</dbReference>
<dbReference type="SMART" id="SM00647">
    <property type="entry name" value="IBR"/>
    <property type="match status" value="1"/>
</dbReference>
<dbReference type="GO" id="GO:0070530">
    <property type="term" value="F:K63-linked polyubiquitin modification-dependent protein binding"/>
    <property type="evidence" value="ECO:0000318"/>
    <property type="project" value="GO_Central"/>
</dbReference>
<dbReference type="GO" id="GO:0071797">
    <property type="term" value="C:LUBAC complex"/>
    <property type="evidence" value="ECO:0007669"/>
    <property type="project" value="InterPro"/>
</dbReference>
<dbReference type="InterPro" id="IPR032065">
    <property type="entry name" value="RNF31-UBA"/>
</dbReference>
<reference evidence="11" key="2">
    <citation type="submission" date="2025-08" db="UniProtKB">
        <authorList>
            <consortium name="Ensembl"/>
        </authorList>
    </citation>
    <scope>IDENTIFICATION</scope>
</reference>
<organism evidence="11 12">
    <name type="scientific">Ciona intestinalis</name>
    <name type="common">Transparent sea squirt</name>
    <name type="synonym">Ascidia intestinalis</name>
    <dbReference type="NCBI Taxonomy" id="7719"/>
    <lineage>
        <taxon>Eukaryota</taxon>
        <taxon>Metazoa</taxon>
        <taxon>Chordata</taxon>
        <taxon>Tunicata</taxon>
        <taxon>Ascidiacea</taxon>
        <taxon>Phlebobranchia</taxon>
        <taxon>Cionidae</taxon>
        <taxon>Ciona</taxon>
    </lineage>
</organism>
<evidence type="ECO:0000256" key="2">
    <source>
        <dbReference type="ARBA" id="ARBA00022723"/>
    </source>
</evidence>
<dbReference type="CDD" id="cd20351">
    <property type="entry name" value="Rcat_RBR_HOIP"/>
    <property type="match status" value="1"/>
</dbReference>
<name>F7A9G9_CIOIN</name>
<keyword evidence="5" id="KW-0833">Ubl conjugation pathway</keyword>
<evidence type="ECO:0000313" key="12">
    <source>
        <dbReference type="Proteomes" id="UP000008144"/>
    </source>
</evidence>
<dbReference type="SUPFAM" id="SSF57850">
    <property type="entry name" value="RING/U-box"/>
    <property type="match status" value="3"/>
</dbReference>
<dbReference type="Pfam" id="PF22191">
    <property type="entry name" value="IBR_1"/>
    <property type="match status" value="1"/>
</dbReference>
<feature type="compositionally biased region" description="Polar residues" evidence="8">
    <location>
        <begin position="272"/>
        <end position="283"/>
    </location>
</feature>
<evidence type="ECO:0000256" key="7">
    <source>
        <dbReference type="PROSITE-ProRule" id="PRU00175"/>
    </source>
</evidence>
<dbReference type="Gene3D" id="3.30.40.10">
    <property type="entry name" value="Zinc/RING finger domain, C3HC4 (zinc finger)"/>
    <property type="match status" value="1"/>
</dbReference>
<dbReference type="AlphaFoldDB" id="F7A9G9"/>
<dbReference type="Gene3D" id="6.10.140.1100">
    <property type="match status" value="1"/>
</dbReference>
<dbReference type="Pfam" id="PF16678">
    <property type="entry name" value="UBA_HOIP"/>
    <property type="match status" value="1"/>
</dbReference>
<feature type="domain" description="RING-type" evidence="10">
    <location>
        <begin position="588"/>
        <end position="830"/>
    </location>
</feature>
<dbReference type="Ensembl" id="ENSCINT00000009356.3">
    <property type="protein sequence ID" value="ENSCINP00000009356.3"/>
    <property type="gene ID" value="ENSCING00000004526.3"/>
</dbReference>
<dbReference type="HOGENOM" id="CLU_014581_0_0_1"/>
<feature type="region of interest" description="Disordered" evidence="8">
    <location>
        <begin position="263"/>
        <end position="283"/>
    </location>
</feature>
<evidence type="ECO:0000256" key="3">
    <source>
        <dbReference type="ARBA" id="ARBA00022737"/>
    </source>
</evidence>
<evidence type="ECO:0008006" key="13">
    <source>
        <dbReference type="Google" id="ProtNLM"/>
    </source>
</evidence>
<reference evidence="11" key="3">
    <citation type="submission" date="2025-09" db="UniProtKB">
        <authorList>
            <consortium name="Ensembl"/>
        </authorList>
    </citation>
    <scope>IDENTIFICATION</scope>
</reference>
<dbReference type="Gene3D" id="1.20.58.2190">
    <property type="match status" value="1"/>
</dbReference>
<dbReference type="PROSITE" id="PS51873">
    <property type="entry name" value="TRIAD"/>
    <property type="match status" value="1"/>
</dbReference>
<dbReference type="InterPro" id="IPR001841">
    <property type="entry name" value="Znf_RING"/>
</dbReference>
<keyword evidence="12" id="KW-1185">Reference proteome</keyword>
<dbReference type="InterPro" id="IPR047542">
    <property type="entry name" value="Rcat_RBR_RNF31-like"/>
</dbReference>
<dbReference type="InterPro" id="IPR013083">
    <property type="entry name" value="Znf_RING/FYVE/PHD"/>
</dbReference>
<protein>
    <recommendedName>
        <fullName evidence="13">Zinc finger protein</fullName>
    </recommendedName>
</protein>
<dbReference type="GO" id="GO:0097039">
    <property type="term" value="P:protein linear polyubiquitination"/>
    <property type="evidence" value="ECO:0000318"/>
    <property type="project" value="GO_Central"/>
</dbReference>
<evidence type="ECO:0000259" key="10">
    <source>
        <dbReference type="PROSITE" id="PS51873"/>
    </source>
</evidence>
<keyword evidence="4 7" id="KW-0863">Zinc-finger</keyword>
<gene>
    <name evidence="11" type="primary">zf(ring/c6hc)-6</name>
</gene>
<proteinExistence type="predicted"/>
<keyword evidence="6" id="KW-0862">Zinc</keyword>
<dbReference type="GO" id="GO:0061630">
    <property type="term" value="F:ubiquitin protein ligase activity"/>
    <property type="evidence" value="ECO:0000318"/>
    <property type="project" value="GO_Central"/>
</dbReference>
<dbReference type="Gene3D" id="1.20.120.1750">
    <property type="match status" value="1"/>
</dbReference>
<evidence type="ECO:0000256" key="1">
    <source>
        <dbReference type="ARBA" id="ARBA00022679"/>
    </source>
</evidence>
<dbReference type="PROSITE" id="PS50089">
    <property type="entry name" value="ZF_RING_2"/>
    <property type="match status" value="1"/>
</dbReference>
<dbReference type="InterPro" id="IPR047540">
    <property type="entry name" value="BRcat_RBR_RNF31-like"/>
</dbReference>
<keyword evidence="2" id="KW-0479">Metal-binding</keyword>
<evidence type="ECO:0000256" key="4">
    <source>
        <dbReference type="ARBA" id="ARBA00022771"/>
    </source>
</evidence>
<dbReference type="PANTHER" id="PTHR16004:SF2">
    <property type="entry name" value="E3 UBIQUITIN-PROTEIN LIGASE LUBEL"/>
    <property type="match status" value="1"/>
</dbReference>
<sequence>MTSELQSAQNTLFQRVRVGQAKSAEVFGHVNKILRNSSSLTSRYFKVNVVKFLQDNCQGARDILNLMGYTTPVRDGLSFPNHVIEPDINNVVMVTSDIILLKFELLLIDNVNVIPSCKSKFTKHEKYNGYCATEKHWFVNIVNKQAELHCKTCDNKQCKQCDKIWHQCSNRLDHVRIEVTRQSLALHGVSTTVYQHTQQPYQHFPSNYPQNPPNNQLAQISIATPPPSSRYTPHDILQNNENSSSLFHEVRGPPEICYMPDSFDKLLPPSGPNSTEPKHLNNSQTDNFAAKVENRQPDSEIQTHYQCEETSGQESDNFSLPDLHDVSYTQDIEVFTTYDQVISCVDIEPSSMNVRELEQQTKKEDIRLNCLLMVGNLREAEREGFSPKQVEIAIKQLKTSSNNNMMGNPVQWLKDNWMNKVVSLTAQHPLFNVEEVSDLLVESEFDENELNAKLKLRKLAKIEAVNTSGEYLVDDYERYLLDHHGDVNQTIRELQQQLLQSIHRRLRDIEENETKITDFIQITEETRAKNALASYFLCDNDIILSMIYRILHSNITKVEDYLNECNIDDLMEAARSFPDDYEAAVKFLGNECKICFKNFPKSKIECMPTCTDIECKYCRGCLHEYLRHKINETPRYVRHIVCPVCLQPDMDEDGESVENYLNHLDALIRRGLDDATYQLFQKKLRDQTLMKMPNFRWCAHCVNGFLYEQQENNLKMVCSACGKATCYDCKKPWEDQHEGISCNEFQQWKEMNDPDSQAAGLAAHLKEHGIDCPNCKFRYALSKGGCIHFKCSTCSFEFCRGCKGSFKQGRRCTLFRTCQNKGLHAHHPRDCLFYLRDLEIERLQKILQDGGIPHRTECTISNNTCQVMEQQETPDGLIDACCGGEVHENNADLCEVHYKEYLVILINKNHLDPATVFTGDELETCLHREEHPMPHKQDMNDEQYHEKLLSIVCTYPLIHTKLQMQQ</sequence>
<keyword evidence="1" id="KW-0808">Transferase</keyword>
<dbReference type="FunCoup" id="F7A9G9">
    <property type="interactions" value="22"/>
</dbReference>
<evidence type="ECO:0000256" key="8">
    <source>
        <dbReference type="SAM" id="MobiDB-lite"/>
    </source>
</evidence>
<dbReference type="InParanoid" id="F7A9G9"/>
<dbReference type="PANTHER" id="PTHR16004">
    <property type="entry name" value="RING FINGER PROTEIN 31-RELATED"/>
    <property type="match status" value="1"/>
</dbReference>
<dbReference type="InterPro" id="IPR044066">
    <property type="entry name" value="TRIAD_supradom"/>
</dbReference>
<accession>F7A9G9</accession>
<evidence type="ECO:0000259" key="9">
    <source>
        <dbReference type="PROSITE" id="PS50089"/>
    </source>
</evidence>
<feature type="domain" description="RING-type" evidence="9">
    <location>
        <begin position="592"/>
        <end position="645"/>
    </location>
</feature>
<dbReference type="InterPro" id="IPR026254">
    <property type="entry name" value="RNF31-like"/>
</dbReference>
<dbReference type="Proteomes" id="UP000008144">
    <property type="component" value="Unassembled WGS sequence"/>
</dbReference>
<evidence type="ECO:0000256" key="5">
    <source>
        <dbReference type="ARBA" id="ARBA00022786"/>
    </source>
</evidence>
<dbReference type="InterPro" id="IPR041031">
    <property type="entry name" value="RNF31_C"/>
</dbReference>
<dbReference type="InterPro" id="IPR002867">
    <property type="entry name" value="IBR_dom"/>
</dbReference>
<dbReference type="GO" id="GO:0036435">
    <property type="term" value="F:K48-linked polyubiquitin modification-dependent protein binding"/>
    <property type="evidence" value="ECO:0000318"/>
    <property type="project" value="GO_Central"/>
</dbReference>
<dbReference type="STRING" id="7719.ENSCINP00000009356"/>
<dbReference type="GO" id="GO:1990450">
    <property type="term" value="F:linear polyubiquitin binding"/>
    <property type="evidence" value="ECO:0000318"/>
    <property type="project" value="GO_Central"/>
</dbReference>